<dbReference type="AlphaFoldDB" id="A0A841RCT7"/>
<comment type="caution">
    <text evidence="2">The sequence shown here is derived from an EMBL/GenBank/DDBJ whole genome shotgun (WGS) entry which is preliminary data.</text>
</comment>
<name>A0A841RCT7_9SPIO</name>
<organism evidence="2 3">
    <name type="scientific">Spirochaeta isovalerica</name>
    <dbReference type="NCBI Taxonomy" id="150"/>
    <lineage>
        <taxon>Bacteria</taxon>
        <taxon>Pseudomonadati</taxon>
        <taxon>Spirochaetota</taxon>
        <taxon>Spirochaetia</taxon>
        <taxon>Spirochaetales</taxon>
        <taxon>Spirochaetaceae</taxon>
        <taxon>Spirochaeta</taxon>
    </lineage>
</organism>
<feature type="compositionally biased region" description="Low complexity" evidence="1">
    <location>
        <begin position="7"/>
        <end position="18"/>
    </location>
</feature>
<sequence>MLARARSSAQSVSFSSTSVPRKTGSIFWIRALMT</sequence>
<evidence type="ECO:0000313" key="2">
    <source>
        <dbReference type="EMBL" id="MBB6481815.1"/>
    </source>
</evidence>
<accession>A0A841RCT7</accession>
<reference evidence="2 3" key="1">
    <citation type="submission" date="2020-08" db="EMBL/GenBank/DDBJ databases">
        <title>Genomic Encyclopedia of Type Strains, Phase IV (KMG-IV): sequencing the most valuable type-strain genomes for metagenomic binning, comparative biology and taxonomic classification.</title>
        <authorList>
            <person name="Goeker M."/>
        </authorList>
    </citation>
    <scope>NUCLEOTIDE SEQUENCE [LARGE SCALE GENOMIC DNA]</scope>
    <source>
        <strain evidence="2 3">DSM 2461</strain>
    </source>
</reference>
<proteinExistence type="predicted"/>
<feature type="region of interest" description="Disordered" evidence="1">
    <location>
        <begin position="1"/>
        <end position="20"/>
    </location>
</feature>
<dbReference type="Proteomes" id="UP000587760">
    <property type="component" value="Unassembled WGS sequence"/>
</dbReference>
<evidence type="ECO:0000313" key="3">
    <source>
        <dbReference type="Proteomes" id="UP000587760"/>
    </source>
</evidence>
<evidence type="ECO:0000256" key="1">
    <source>
        <dbReference type="SAM" id="MobiDB-lite"/>
    </source>
</evidence>
<protein>
    <submittedName>
        <fullName evidence="2">Uncharacterized protein</fullName>
    </submittedName>
</protein>
<dbReference type="EMBL" id="JACHGJ010000008">
    <property type="protein sequence ID" value="MBB6481815.1"/>
    <property type="molecule type" value="Genomic_DNA"/>
</dbReference>
<gene>
    <name evidence="2" type="ORF">HNR50_003496</name>
</gene>
<keyword evidence="3" id="KW-1185">Reference proteome</keyword>